<comment type="caution">
    <text evidence="2">The sequence shown here is derived from an EMBL/GenBank/DDBJ whole genome shotgun (WGS) entry which is preliminary data.</text>
</comment>
<evidence type="ECO:0000313" key="3">
    <source>
        <dbReference type="Proteomes" id="UP000075806"/>
    </source>
</evidence>
<accession>A0A161PH27</accession>
<gene>
    <name evidence="2" type="ORF">AZF04_05025</name>
</gene>
<dbReference type="Proteomes" id="UP000075806">
    <property type="component" value="Unassembled WGS sequence"/>
</dbReference>
<dbReference type="GO" id="GO:0005975">
    <property type="term" value="P:carbohydrate metabolic process"/>
    <property type="evidence" value="ECO:0007669"/>
    <property type="project" value="InterPro"/>
</dbReference>
<dbReference type="STRING" id="519424.AZF04_05025"/>
<feature type="signal peptide" evidence="1">
    <location>
        <begin position="1"/>
        <end position="21"/>
    </location>
</feature>
<dbReference type="SUPFAM" id="SSF88713">
    <property type="entry name" value="Glycoside hydrolase/deacetylase"/>
    <property type="match status" value="1"/>
</dbReference>
<feature type="chain" id="PRO_5007824797" description="Divergent polysaccharide deacetylase" evidence="1">
    <location>
        <begin position="22"/>
        <end position="260"/>
    </location>
</feature>
<reference evidence="2" key="1">
    <citation type="submission" date="2016-02" db="EMBL/GenBank/DDBJ databases">
        <title>Genome sequence of Bacillus trypoxylicola KCTC 13244(T).</title>
        <authorList>
            <person name="Jeong H."/>
            <person name="Park S.-H."/>
            <person name="Choi S.-K."/>
        </authorList>
    </citation>
    <scope>NUCLEOTIDE SEQUENCE [LARGE SCALE GENOMIC DNA]</scope>
    <source>
        <strain evidence="2">KCTC 13244</strain>
    </source>
</reference>
<name>A0A161PH27_9BACI</name>
<keyword evidence="3" id="KW-1185">Reference proteome</keyword>
<dbReference type="EMBL" id="LTAO01000012">
    <property type="protein sequence ID" value="KYG32134.1"/>
    <property type="molecule type" value="Genomic_DNA"/>
</dbReference>
<dbReference type="InterPro" id="IPR011330">
    <property type="entry name" value="Glyco_hydro/deAcase_b/a-brl"/>
</dbReference>
<dbReference type="OrthoDB" id="9784811at2"/>
<dbReference type="RefSeq" id="WP_061948453.1">
    <property type="nucleotide sequence ID" value="NZ_LTAO01000012.1"/>
</dbReference>
<organism evidence="2 3">
    <name type="scientific">Alkalihalobacillus trypoxylicola</name>
    <dbReference type="NCBI Taxonomy" id="519424"/>
    <lineage>
        <taxon>Bacteria</taxon>
        <taxon>Bacillati</taxon>
        <taxon>Bacillota</taxon>
        <taxon>Bacilli</taxon>
        <taxon>Bacillales</taxon>
        <taxon>Bacillaceae</taxon>
        <taxon>Alkalihalobacillus</taxon>
    </lineage>
</organism>
<dbReference type="InterPro" id="IPR006837">
    <property type="entry name" value="Divergent_DAC"/>
</dbReference>
<evidence type="ECO:0000256" key="1">
    <source>
        <dbReference type="SAM" id="SignalP"/>
    </source>
</evidence>
<dbReference type="Gene3D" id="3.20.20.370">
    <property type="entry name" value="Glycoside hydrolase/deacetylase"/>
    <property type="match status" value="1"/>
</dbReference>
<dbReference type="PANTHER" id="PTHR30105">
    <property type="entry name" value="UNCHARACTERIZED YIBQ-RELATED"/>
    <property type="match status" value="1"/>
</dbReference>
<evidence type="ECO:0008006" key="4">
    <source>
        <dbReference type="Google" id="ProtNLM"/>
    </source>
</evidence>
<dbReference type="Pfam" id="PF04748">
    <property type="entry name" value="Polysacc_deac_2"/>
    <property type="match status" value="1"/>
</dbReference>
<dbReference type="PANTHER" id="PTHR30105:SF2">
    <property type="entry name" value="DIVERGENT POLYSACCHARIDE DEACETYLASE SUPERFAMILY"/>
    <property type="match status" value="1"/>
</dbReference>
<evidence type="ECO:0000313" key="2">
    <source>
        <dbReference type="EMBL" id="KYG32134.1"/>
    </source>
</evidence>
<keyword evidence="1" id="KW-0732">Signal</keyword>
<protein>
    <recommendedName>
        <fullName evidence="4">Divergent polysaccharide deacetylase</fullName>
    </recommendedName>
</protein>
<dbReference type="CDD" id="cd10936">
    <property type="entry name" value="CE4_DAC2"/>
    <property type="match status" value="1"/>
</dbReference>
<sequence length="260" mass="29256">MKKTISLALLFLFLLSPQAHATKMAIIIDDFGGDVKGVEPFLAGEIPITVAIMPFHEHAKEQAIQAHEAGLEVIIHMPMEPKQGKASWLGPNAITSDLTEQEIKKRVQQAIENVPYAVGMNNHMGSKIVEDQKIMKSILEVVHENKLYFLDSGTSNESVIPELAEKMNIPFIKRDIFIDDSLSSQYEVEQQIDKLMKISQRNGQAVGIGHVGVKGFETFSAVENGWKKIKQNEMKLVFLSELMDYPLTHQLHHIQYDSNH</sequence>
<dbReference type="AlphaFoldDB" id="A0A161PH27"/>
<proteinExistence type="predicted"/>